<protein>
    <submittedName>
        <fullName evidence="1">Uncharacterized protein</fullName>
    </submittedName>
</protein>
<reference evidence="2" key="2">
    <citation type="submission" date="2019-02" db="EMBL/GenBank/DDBJ databases">
        <title>Opniocepnalus argus Var Kimnra genome.</title>
        <authorList>
            <person name="Zhou C."/>
            <person name="Xiao S."/>
        </authorList>
    </citation>
    <scope>NUCLEOTIDE SEQUENCE [LARGE SCALE GENOMIC DNA]</scope>
</reference>
<organism evidence="1 2">
    <name type="scientific">Channa argus</name>
    <name type="common">Northern snakehead</name>
    <name type="synonym">Ophicephalus argus</name>
    <dbReference type="NCBI Taxonomy" id="215402"/>
    <lineage>
        <taxon>Eukaryota</taxon>
        <taxon>Metazoa</taxon>
        <taxon>Chordata</taxon>
        <taxon>Craniata</taxon>
        <taxon>Vertebrata</taxon>
        <taxon>Euteleostomi</taxon>
        <taxon>Actinopterygii</taxon>
        <taxon>Neopterygii</taxon>
        <taxon>Teleostei</taxon>
        <taxon>Neoteleostei</taxon>
        <taxon>Acanthomorphata</taxon>
        <taxon>Anabantaria</taxon>
        <taxon>Anabantiformes</taxon>
        <taxon>Channoidei</taxon>
        <taxon>Channidae</taxon>
        <taxon>Channa</taxon>
    </lineage>
</organism>
<evidence type="ECO:0000313" key="2">
    <source>
        <dbReference type="Proteomes" id="UP000503349"/>
    </source>
</evidence>
<keyword evidence="2" id="KW-1185">Reference proteome</keyword>
<name>A0A6G1QMW3_CHAAH</name>
<dbReference type="EMBL" id="CM015731">
    <property type="protein sequence ID" value="KAF3704011.1"/>
    <property type="molecule type" value="Genomic_DNA"/>
</dbReference>
<dbReference type="Proteomes" id="UP000503349">
    <property type="component" value="Chromosome 20"/>
</dbReference>
<sequence>MFLTFNLKPEASRVSKLTSGLLTGCEGSQQSGMCFILNVGTTLSSCVQSISLQNNHINLCLI</sequence>
<dbReference type="AlphaFoldDB" id="A0A6G1QMW3"/>
<proteinExistence type="predicted"/>
<reference evidence="1 2" key="1">
    <citation type="submission" date="2019-02" db="EMBL/GenBank/DDBJ databases">
        <title>Opniocepnalus argus genome.</title>
        <authorList>
            <person name="Zhou C."/>
            <person name="Xiao S."/>
        </authorList>
    </citation>
    <scope>NUCLEOTIDE SEQUENCE [LARGE SCALE GENOMIC DNA]</scope>
    <source>
        <strain evidence="1">OARG1902GOOAL</strain>
        <tissue evidence="1">Muscle</tissue>
    </source>
</reference>
<accession>A0A6G1QMW3</accession>
<gene>
    <name evidence="1" type="ORF">EXN66_Car019699</name>
</gene>
<evidence type="ECO:0000313" key="1">
    <source>
        <dbReference type="EMBL" id="KAF3704011.1"/>
    </source>
</evidence>